<proteinExistence type="predicted"/>
<sequence length="287" mass="32441">PLKLANLRITAFDRENKLAPMQIAHARTDRNRILPPLGWPIKDIMYRLQQAEDFSPIQGYYMYVDPAGGGQNGDEIAVAITGYCAGRVFLVWVGGTRGGPTEDNLAWLTSIASKWNVKTIGIEKNFGNGAFKTIWEPYLIREHKCGIEEVWESGQKELRIIDILEPVINSGKLVVHEDLITEDFDSIADYPAEKRNVYSLFWQIARITREKGALIHDDRLDAVASAVRFWIDALNQDDLKAQAAARQDRYNEMMRNPLGTGRQPPAMKALIGRAQGANALNKFKRRF</sequence>
<dbReference type="NCBIfam" id="NF033889">
    <property type="entry name" value="termin_lrg_T7"/>
    <property type="match status" value="1"/>
</dbReference>
<dbReference type="InterPro" id="IPR047987">
    <property type="entry name" value="Gp19-like_virus"/>
</dbReference>
<evidence type="ECO:0000313" key="3">
    <source>
        <dbReference type="Proteomes" id="UP000827160"/>
    </source>
</evidence>
<keyword evidence="3" id="KW-1185">Reference proteome</keyword>
<dbReference type="Pfam" id="PF22530">
    <property type="entry name" value="Terminase-T7_RNaseH-like"/>
    <property type="match status" value="1"/>
</dbReference>
<feature type="non-terminal residue" evidence="2">
    <location>
        <position position="1"/>
    </location>
</feature>
<accession>A0AAE7SQK2</accession>
<dbReference type="EMBL" id="MZ462995">
    <property type="protein sequence ID" value="QXP44105.1"/>
    <property type="molecule type" value="Genomic_DNA"/>
</dbReference>
<dbReference type="Gene3D" id="3.30.420.240">
    <property type="match status" value="1"/>
</dbReference>
<protein>
    <recommendedName>
        <fullName evidence="1">Terminase large subunit ribonuclease H-like domain-containing protein</fullName>
    </recommendedName>
</protein>
<organism evidence="2 3">
    <name type="scientific">Stappia phage SI01</name>
    <dbReference type="NCBI Taxonomy" id="2847766"/>
    <lineage>
        <taxon>Viruses</taxon>
        <taxon>Duplodnaviria</taxon>
        <taxon>Heunggongvirae</taxon>
        <taxon>Uroviricota</taxon>
        <taxon>Caudoviricetes</taxon>
        <taxon>Autographivirales</taxon>
        <taxon>Dunnvirinae</taxon>
        <taxon>Songlingvirus</taxon>
        <taxon>Songlingvirus SI01</taxon>
    </lineage>
</organism>
<evidence type="ECO:0000313" key="2">
    <source>
        <dbReference type="EMBL" id="QXP44105.1"/>
    </source>
</evidence>
<feature type="domain" description="Terminase large subunit ribonuclease H-like" evidence="1">
    <location>
        <begin position="64"/>
        <end position="173"/>
    </location>
</feature>
<dbReference type="InterPro" id="IPR054762">
    <property type="entry name" value="Gp19_RNaseH-like"/>
</dbReference>
<reference evidence="2" key="1">
    <citation type="submission" date="2021-06" db="EMBL/GenBank/DDBJ databases">
        <authorList>
            <person name="Nair S."/>
        </authorList>
    </citation>
    <scope>NUCLEOTIDE SEQUENCE</scope>
</reference>
<evidence type="ECO:0000259" key="1">
    <source>
        <dbReference type="Pfam" id="PF22530"/>
    </source>
</evidence>
<name>A0AAE7SQK2_9CAUD</name>
<dbReference type="Proteomes" id="UP000827160">
    <property type="component" value="Segment"/>
</dbReference>